<protein>
    <recommendedName>
        <fullName evidence="4">Transcription factor Pcc1</fullName>
    </recommendedName>
</protein>
<evidence type="ECO:0000313" key="2">
    <source>
        <dbReference type="EMBL" id="HIQ29874.1"/>
    </source>
</evidence>
<dbReference type="NCBIfam" id="NF011470">
    <property type="entry name" value="PRK14887.1"/>
    <property type="match status" value="1"/>
</dbReference>
<evidence type="ECO:0000256" key="1">
    <source>
        <dbReference type="ARBA" id="ARBA00007073"/>
    </source>
</evidence>
<comment type="similarity">
    <text evidence="1">Belongs to the CTAG/PCC1 family.</text>
</comment>
<dbReference type="AlphaFoldDB" id="A0A832ZVY4"/>
<proteinExistence type="inferred from homology"/>
<dbReference type="Proteomes" id="UP000608579">
    <property type="component" value="Unassembled WGS sequence"/>
</dbReference>
<comment type="caution">
    <text evidence="2">The sequence shown here is derived from an EMBL/GenBank/DDBJ whole genome shotgun (WGS) entry which is preliminary data.</text>
</comment>
<organism evidence="2 3">
    <name type="scientific">Caldiarchaeum subterraneum</name>
    <dbReference type="NCBI Taxonomy" id="311458"/>
    <lineage>
        <taxon>Archaea</taxon>
        <taxon>Nitrososphaerota</taxon>
        <taxon>Candidatus Caldarchaeales</taxon>
        <taxon>Candidatus Caldarchaeaceae</taxon>
        <taxon>Candidatus Caldarchaeum</taxon>
    </lineage>
</organism>
<sequence length="83" mass="9034">MAKVAIEILIPRNSIGNVIYTAVKPEVEDVKSRRTHVTLEKKGQVLTLGIRASDITAARAAVNSFIRLLHVVIDVSKVVEDGV</sequence>
<evidence type="ECO:0000313" key="3">
    <source>
        <dbReference type="Proteomes" id="UP000608579"/>
    </source>
</evidence>
<evidence type="ECO:0008006" key="4">
    <source>
        <dbReference type="Google" id="ProtNLM"/>
    </source>
</evidence>
<name>A0A832ZVY4_CALS0</name>
<dbReference type="EMBL" id="DQVM01000094">
    <property type="protein sequence ID" value="HIQ29874.1"/>
    <property type="molecule type" value="Genomic_DNA"/>
</dbReference>
<dbReference type="Pfam" id="PF09341">
    <property type="entry name" value="Pcc1"/>
    <property type="match status" value="1"/>
</dbReference>
<dbReference type="InterPro" id="IPR015419">
    <property type="entry name" value="CTAG/Pcc1"/>
</dbReference>
<reference evidence="2" key="1">
    <citation type="journal article" date="2020" name="ISME J.">
        <title>Gammaproteobacteria mediating utilization of methyl-, sulfur- and petroleum organic compounds in deep ocean hydrothermal plumes.</title>
        <authorList>
            <person name="Zhou Z."/>
            <person name="Liu Y."/>
            <person name="Pan J."/>
            <person name="Cron B.R."/>
            <person name="Toner B.M."/>
            <person name="Anantharaman K."/>
            <person name="Breier J.A."/>
            <person name="Dick G.J."/>
            <person name="Li M."/>
        </authorList>
    </citation>
    <scope>NUCLEOTIDE SEQUENCE</scope>
    <source>
        <strain evidence="2">SZUA-1515</strain>
    </source>
</reference>
<dbReference type="Gene3D" id="3.30.310.50">
    <property type="entry name" value="Alpha-D-phosphohexomutase, C-terminal domain"/>
    <property type="match status" value="1"/>
</dbReference>
<gene>
    <name evidence="2" type="ORF">EYH45_04850</name>
</gene>
<accession>A0A832ZVY4</accession>